<dbReference type="SUPFAM" id="SSF47459">
    <property type="entry name" value="HLH, helix-loop-helix DNA-binding domain"/>
    <property type="match status" value="1"/>
</dbReference>
<evidence type="ECO:0000256" key="2">
    <source>
        <dbReference type="ARBA" id="ARBA00023125"/>
    </source>
</evidence>
<dbReference type="PANTHER" id="PTHR13935">
    <property type="entry name" value="ACHAETE-SCUTE TRANSCRIPTION FACTOR-RELATED"/>
    <property type="match status" value="1"/>
</dbReference>
<dbReference type="PROSITE" id="PS50888">
    <property type="entry name" value="BHLH"/>
    <property type="match status" value="1"/>
</dbReference>
<sequence length="447" mass="49794">MSSDYNSNKMQQMVASAAMVQHSDVCYPGAASYQQESSFVTPEALLFQPLHPAFTGGIESYLDPKYACDPAAFASRLPYLPFHAAYGMYDYGFEPAFIRKRNERERQRVKCVNEGYARLREHLPEEYAEKRLSKVETLRGAIKYIKQLQNLLGMDLVKERRSGKRVQGKMSEEQIEDEESKMQDEYASASCSDEEVELKDSSRTRKFQVQGDDATSASESTGIKEEALSTEDDTGRYSSNQETEENTGGDSYFNSAVTKLPYSAETGISSNCFSHLDPKSSCQYSEAGNSGGMHFLSSKRHLPSNDFISSCRFNAAKSCGGFNVSRLEQRCDIKNSEYRGCTLDKPSRNCNSRYVKSTPENQVSAPTMIQNGHEFLTQPSQFVHSQNTMIPNRLSLQSLQNTDAFYRGSVQGISTSYFNFLRGRPDGDSDGFKSDNSPGSSSSGVSS</sequence>
<dbReference type="Proteomes" id="UP001642483">
    <property type="component" value="Unassembled WGS sequence"/>
</dbReference>
<dbReference type="CDD" id="cd19745">
    <property type="entry name" value="bHLH_TS_ASCL3"/>
    <property type="match status" value="1"/>
</dbReference>
<evidence type="ECO:0000259" key="4">
    <source>
        <dbReference type="PROSITE" id="PS50888"/>
    </source>
</evidence>
<dbReference type="SMART" id="SM00353">
    <property type="entry name" value="HLH"/>
    <property type="match status" value="1"/>
</dbReference>
<evidence type="ECO:0000256" key="1">
    <source>
        <dbReference type="ARBA" id="ARBA00022902"/>
    </source>
</evidence>
<reference evidence="5 6" key="1">
    <citation type="submission" date="2024-02" db="EMBL/GenBank/DDBJ databases">
        <authorList>
            <person name="Daric V."/>
            <person name="Darras S."/>
        </authorList>
    </citation>
    <scope>NUCLEOTIDE SEQUENCE [LARGE SCALE GENOMIC DNA]</scope>
</reference>
<feature type="domain" description="BHLH" evidence="4">
    <location>
        <begin position="96"/>
        <end position="148"/>
    </location>
</feature>
<evidence type="ECO:0000256" key="3">
    <source>
        <dbReference type="SAM" id="MobiDB-lite"/>
    </source>
</evidence>
<comment type="caution">
    <text evidence="5">The sequence shown here is derived from an EMBL/GenBank/DDBJ whole genome shotgun (WGS) entry which is preliminary data.</text>
</comment>
<keyword evidence="1" id="KW-0524">Neurogenesis</keyword>
<feature type="compositionally biased region" description="Low complexity" evidence="3">
    <location>
        <begin position="434"/>
        <end position="447"/>
    </location>
</feature>
<dbReference type="Gene3D" id="4.10.280.10">
    <property type="entry name" value="Helix-loop-helix DNA-binding domain"/>
    <property type="match status" value="1"/>
</dbReference>
<dbReference type="InterPro" id="IPR015660">
    <property type="entry name" value="MASH1/Ascl1a-like"/>
</dbReference>
<dbReference type="InterPro" id="IPR011598">
    <property type="entry name" value="bHLH_dom"/>
</dbReference>
<protein>
    <recommendedName>
        <fullName evidence="4">BHLH domain-containing protein</fullName>
    </recommendedName>
</protein>
<evidence type="ECO:0000313" key="5">
    <source>
        <dbReference type="EMBL" id="CAK8683469.1"/>
    </source>
</evidence>
<keyword evidence="6" id="KW-1185">Reference proteome</keyword>
<gene>
    <name evidence="5" type="ORF">CVLEPA_LOCUS14541</name>
</gene>
<evidence type="ECO:0000313" key="6">
    <source>
        <dbReference type="Proteomes" id="UP001642483"/>
    </source>
</evidence>
<feature type="region of interest" description="Disordered" evidence="3">
    <location>
        <begin position="424"/>
        <end position="447"/>
    </location>
</feature>
<dbReference type="EMBL" id="CAWYQH010000097">
    <property type="protein sequence ID" value="CAK8683469.1"/>
    <property type="molecule type" value="Genomic_DNA"/>
</dbReference>
<name>A0ABP0FV26_CLALP</name>
<feature type="region of interest" description="Disordered" evidence="3">
    <location>
        <begin position="162"/>
        <end position="252"/>
    </location>
</feature>
<accession>A0ABP0FV26</accession>
<dbReference type="Pfam" id="PF00010">
    <property type="entry name" value="HLH"/>
    <property type="match status" value="1"/>
</dbReference>
<dbReference type="PANTHER" id="PTHR13935:SF106">
    <property type="entry name" value="ACHAETE-SCUTE COMPLEX PROTEIN T5-RELATED"/>
    <property type="match status" value="1"/>
</dbReference>
<keyword evidence="2" id="KW-0238">DNA-binding</keyword>
<proteinExistence type="predicted"/>
<dbReference type="InterPro" id="IPR036638">
    <property type="entry name" value="HLH_DNA-bd_sf"/>
</dbReference>
<organism evidence="5 6">
    <name type="scientific">Clavelina lepadiformis</name>
    <name type="common">Light-bulb sea squirt</name>
    <name type="synonym">Ascidia lepadiformis</name>
    <dbReference type="NCBI Taxonomy" id="159417"/>
    <lineage>
        <taxon>Eukaryota</taxon>
        <taxon>Metazoa</taxon>
        <taxon>Chordata</taxon>
        <taxon>Tunicata</taxon>
        <taxon>Ascidiacea</taxon>
        <taxon>Aplousobranchia</taxon>
        <taxon>Clavelinidae</taxon>
        <taxon>Clavelina</taxon>
    </lineage>
</organism>
<feature type="compositionally biased region" description="Basic and acidic residues" evidence="3">
    <location>
        <begin position="424"/>
        <end position="433"/>
    </location>
</feature>